<organism evidence="1 2">
    <name type="scientific">Luteolibacter yonseiensis</name>
    <dbReference type="NCBI Taxonomy" id="1144680"/>
    <lineage>
        <taxon>Bacteria</taxon>
        <taxon>Pseudomonadati</taxon>
        <taxon>Verrucomicrobiota</taxon>
        <taxon>Verrucomicrobiia</taxon>
        <taxon>Verrucomicrobiales</taxon>
        <taxon>Verrucomicrobiaceae</taxon>
        <taxon>Luteolibacter</taxon>
    </lineage>
</organism>
<dbReference type="AlphaFoldDB" id="A0A934R9R8"/>
<gene>
    <name evidence="1" type="ORF">JIN84_18615</name>
</gene>
<evidence type="ECO:0000313" key="2">
    <source>
        <dbReference type="Proteomes" id="UP000600139"/>
    </source>
</evidence>
<dbReference type="EMBL" id="JAENIK010000012">
    <property type="protein sequence ID" value="MBK1817639.1"/>
    <property type="molecule type" value="Genomic_DNA"/>
</dbReference>
<dbReference type="SUPFAM" id="SSF54593">
    <property type="entry name" value="Glyoxalase/Bleomycin resistance protein/Dihydroxybiphenyl dioxygenase"/>
    <property type="match status" value="1"/>
</dbReference>
<comment type="caution">
    <text evidence="1">The sequence shown here is derived from an EMBL/GenBank/DDBJ whole genome shotgun (WGS) entry which is preliminary data.</text>
</comment>
<dbReference type="CDD" id="cd06587">
    <property type="entry name" value="VOC"/>
    <property type="match status" value="1"/>
</dbReference>
<reference evidence="1" key="1">
    <citation type="submission" date="2021-01" db="EMBL/GenBank/DDBJ databases">
        <title>Modified the classification status of verrucomicrobia.</title>
        <authorList>
            <person name="Feng X."/>
        </authorList>
    </citation>
    <scope>NUCLEOTIDE SEQUENCE</scope>
    <source>
        <strain evidence="1">JCM 18052</strain>
    </source>
</reference>
<accession>A0A934R9R8</accession>
<dbReference type="RefSeq" id="WP_200352574.1">
    <property type="nucleotide sequence ID" value="NZ_BAABHZ010000001.1"/>
</dbReference>
<protein>
    <submittedName>
        <fullName evidence="1">VOC family protein</fullName>
    </submittedName>
</protein>
<dbReference type="Proteomes" id="UP000600139">
    <property type="component" value="Unassembled WGS sequence"/>
</dbReference>
<name>A0A934R9R8_9BACT</name>
<proteinExistence type="predicted"/>
<sequence length="119" mass="12955">MNFRNALSGIAVKDIDAAIIWYEALIGRPPDIRPMDRVAAWQFPEGGWIEVFREEERAGMSTVILAVASLELQLAELAKTGIAVTYNTPSKDIGEVAIIEDPDGNRIVFAGPLTGVLDD</sequence>
<evidence type="ECO:0000313" key="1">
    <source>
        <dbReference type="EMBL" id="MBK1817639.1"/>
    </source>
</evidence>
<dbReference type="InterPro" id="IPR029068">
    <property type="entry name" value="Glyas_Bleomycin-R_OHBP_Dase"/>
</dbReference>
<keyword evidence="2" id="KW-1185">Reference proteome</keyword>
<dbReference type="Gene3D" id="3.10.180.10">
    <property type="entry name" value="2,3-Dihydroxybiphenyl 1,2-Dioxygenase, domain 1"/>
    <property type="match status" value="1"/>
</dbReference>